<name>A0A0F8X690_9ZZZZ</name>
<dbReference type="EMBL" id="LAZR01060932">
    <property type="protein sequence ID" value="KKK64642.1"/>
    <property type="molecule type" value="Genomic_DNA"/>
</dbReference>
<proteinExistence type="predicted"/>
<accession>A0A0F8X690</accession>
<dbReference type="SUPFAM" id="SSF52309">
    <property type="entry name" value="N-(deoxy)ribosyltransferase-like"/>
    <property type="match status" value="1"/>
</dbReference>
<reference evidence="2" key="1">
    <citation type="journal article" date="2015" name="Nature">
        <title>Complex archaea that bridge the gap between prokaryotes and eukaryotes.</title>
        <authorList>
            <person name="Spang A."/>
            <person name="Saw J.H."/>
            <person name="Jorgensen S.L."/>
            <person name="Zaremba-Niedzwiedzka K."/>
            <person name="Martijn J."/>
            <person name="Lind A.E."/>
            <person name="van Eijk R."/>
            <person name="Schleper C."/>
            <person name="Guy L."/>
            <person name="Ettema T.J."/>
        </authorList>
    </citation>
    <scope>NUCLEOTIDE SEQUENCE</scope>
</reference>
<protein>
    <recommendedName>
        <fullName evidence="1">DUF1937 domain-containing protein</fullName>
    </recommendedName>
</protein>
<gene>
    <name evidence="2" type="ORF">LCGC14_2982160</name>
</gene>
<dbReference type="AlphaFoldDB" id="A0A0F8X690"/>
<evidence type="ECO:0000259" key="1">
    <source>
        <dbReference type="Pfam" id="PF09152"/>
    </source>
</evidence>
<comment type="caution">
    <text evidence="2">The sequence shown here is derived from an EMBL/GenBank/DDBJ whole genome shotgun (WGS) entry which is preliminary data.</text>
</comment>
<dbReference type="InterPro" id="IPR015235">
    <property type="entry name" value="DUF1937"/>
</dbReference>
<organism evidence="2">
    <name type="scientific">marine sediment metagenome</name>
    <dbReference type="NCBI Taxonomy" id="412755"/>
    <lineage>
        <taxon>unclassified sequences</taxon>
        <taxon>metagenomes</taxon>
        <taxon>ecological metagenomes</taxon>
    </lineage>
</organism>
<evidence type="ECO:0000313" key="2">
    <source>
        <dbReference type="EMBL" id="KKK64642.1"/>
    </source>
</evidence>
<dbReference type="Pfam" id="PF09152">
    <property type="entry name" value="DUF1937"/>
    <property type="match status" value="1"/>
</dbReference>
<feature type="non-terminal residue" evidence="2">
    <location>
        <position position="1"/>
    </location>
</feature>
<dbReference type="Gene3D" id="3.40.50.10400">
    <property type="entry name" value="Hypothetical protein PA1492"/>
    <property type="match status" value="1"/>
</dbReference>
<sequence>KPSMKTYIYLASPYTALRDDGSYDDVLMQERYDTVVSCFQNLCASGLIVYCPIAMTHRVDCLYRDLNGTRMPPKFWYEFDKPFIQHASQLFVLKLPGWEKSEGLSEEIKTAIVRKLPIVYLEHHTAHATRLET</sequence>
<feature type="domain" description="DUF1937" evidence="1">
    <location>
        <begin position="8"/>
        <end position="120"/>
    </location>
</feature>